<reference evidence="11 12" key="1">
    <citation type="submission" date="2019-06" db="EMBL/GenBank/DDBJ databases">
        <title>Sequencing the genomes of 1000 actinobacteria strains.</title>
        <authorList>
            <person name="Klenk H.-P."/>
        </authorList>
    </citation>
    <scope>NUCLEOTIDE SEQUENCE [LARGE SCALE GENOMIC DNA]</scope>
    <source>
        <strain evidence="11 12">DSM 103495</strain>
    </source>
</reference>
<evidence type="ECO:0000313" key="12">
    <source>
        <dbReference type="Proteomes" id="UP000316331"/>
    </source>
</evidence>
<name>A0A543FEE7_9NOCA</name>
<keyword evidence="9" id="KW-0472">Membrane</keyword>
<keyword evidence="9" id="KW-0812">Transmembrane</keyword>
<evidence type="ECO:0000256" key="7">
    <source>
        <dbReference type="ARBA" id="ARBA00047899"/>
    </source>
</evidence>
<dbReference type="FunFam" id="3.30.200.20:FF:000035">
    <property type="entry name" value="Serine/threonine protein kinase Stk1"/>
    <property type="match status" value="1"/>
</dbReference>
<dbReference type="CDD" id="cd14014">
    <property type="entry name" value="STKc_PknB_like"/>
    <property type="match status" value="1"/>
</dbReference>
<evidence type="ECO:0000256" key="9">
    <source>
        <dbReference type="SAM" id="Phobius"/>
    </source>
</evidence>
<dbReference type="InterPro" id="IPR011009">
    <property type="entry name" value="Kinase-like_dom_sf"/>
</dbReference>
<dbReference type="Gene3D" id="3.30.200.20">
    <property type="entry name" value="Phosphorylase Kinase, domain 1"/>
    <property type="match status" value="1"/>
</dbReference>
<evidence type="ECO:0000256" key="5">
    <source>
        <dbReference type="ARBA" id="ARBA00022777"/>
    </source>
</evidence>
<dbReference type="EMBL" id="VFPG01000001">
    <property type="protein sequence ID" value="TQM32250.1"/>
    <property type="molecule type" value="Genomic_DNA"/>
</dbReference>
<keyword evidence="3" id="KW-0808">Transferase</keyword>
<dbReference type="Gene3D" id="1.10.510.10">
    <property type="entry name" value="Transferase(Phosphotransferase) domain 1"/>
    <property type="match status" value="1"/>
</dbReference>
<comment type="caution">
    <text evidence="11">The sequence shown here is derived from an EMBL/GenBank/DDBJ whole genome shotgun (WGS) entry which is preliminary data.</text>
</comment>
<dbReference type="RefSeq" id="WP_246124105.1">
    <property type="nucleotide sequence ID" value="NZ_VFPG01000001.1"/>
</dbReference>
<sequence>MNVVEGTTFAGYRIERRLGSGGMGTVYAAAHPRLPRTDALKVLSDARADDPEFRARFLREAELAARLQHPNLVAVRDRGEHEGRLWIAMQYVEGVDLTELIRRGPAVLDPARAVRILAQAAQGLDEIHRAGLLHRDVKPANILVAERPDGPDRVLVTDFGIARGADDAATLTGSGSFAATLAYAAPEQLGGGAVDRRADVYALGCTLYQMLTGSVPFPRHSPGSVLYAHLHEPAPRPSLRNPRLPKAFDDVIANAMAKLPDDRYDSCGELAAAARSALSTPAGSSRRRNRRAALVAAAALAVLAVGVPAVWFGTGGDGAASTANDDHRPVAASVEPAQWGAYAYIAQTFPELLPSWPFGAGYQDVSTCAPLDERGENRSLDASVPVARLFCLGDGDPVESVQVTCNADRSPIGPSRSFARVEGDEHWSRPSGTGHIFWGSELYSGTGTFLDGQTWGVLEVYFDDPSRNFCKLRVVGAGPSGAGLRDRWWSDAPL</sequence>
<evidence type="ECO:0000256" key="1">
    <source>
        <dbReference type="ARBA" id="ARBA00012513"/>
    </source>
</evidence>
<dbReference type="PROSITE" id="PS00108">
    <property type="entry name" value="PROTEIN_KINASE_ST"/>
    <property type="match status" value="1"/>
</dbReference>
<gene>
    <name evidence="11" type="ORF">FB390_3928</name>
</gene>
<dbReference type="PANTHER" id="PTHR43289:SF6">
    <property type="entry name" value="SERINE_THREONINE-PROTEIN KINASE NEKL-3"/>
    <property type="match status" value="1"/>
</dbReference>
<dbReference type="SMART" id="SM00220">
    <property type="entry name" value="S_TKc"/>
    <property type="match status" value="1"/>
</dbReference>
<dbReference type="GO" id="GO:0045717">
    <property type="term" value="P:negative regulation of fatty acid biosynthetic process"/>
    <property type="evidence" value="ECO:0007669"/>
    <property type="project" value="UniProtKB-ARBA"/>
</dbReference>
<evidence type="ECO:0000256" key="6">
    <source>
        <dbReference type="ARBA" id="ARBA00022840"/>
    </source>
</evidence>
<dbReference type="PROSITE" id="PS50011">
    <property type="entry name" value="PROTEIN_KINASE_DOM"/>
    <property type="match status" value="1"/>
</dbReference>
<dbReference type="PANTHER" id="PTHR43289">
    <property type="entry name" value="MITOGEN-ACTIVATED PROTEIN KINASE KINASE KINASE 20-RELATED"/>
    <property type="match status" value="1"/>
</dbReference>
<dbReference type="InterPro" id="IPR008271">
    <property type="entry name" value="Ser/Thr_kinase_AS"/>
</dbReference>
<dbReference type="EC" id="2.7.11.1" evidence="1"/>
<dbReference type="Proteomes" id="UP000316331">
    <property type="component" value="Unassembled WGS sequence"/>
</dbReference>
<dbReference type="Pfam" id="PF00069">
    <property type="entry name" value="Pkinase"/>
    <property type="match status" value="1"/>
</dbReference>
<keyword evidence="4" id="KW-0547">Nucleotide-binding</keyword>
<dbReference type="GO" id="GO:0004674">
    <property type="term" value="F:protein serine/threonine kinase activity"/>
    <property type="evidence" value="ECO:0007669"/>
    <property type="project" value="UniProtKB-KW"/>
</dbReference>
<evidence type="ECO:0000259" key="10">
    <source>
        <dbReference type="PROSITE" id="PS50011"/>
    </source>
</evidence>
<keyword evidence="12" id="KW-1185">Reference proteome</keyword>
<keyword evidence="5 11" id="KW-0418">Kinase</keyword>
<evidence type="ECO:0000256" key="4">
    <source>
        <dbReference type="ARBA" id="ARBA00022741"/>
    </source>
</evidence>
<keyword evidence="2" id="KW-0723">Serine/threonine-protein kinase</keyword>
<evidence type="ECO:0000313" key="11">
    <source>
        <dbReference type="EMBL" id="TQM32250.1"/>
    </source>
</evidence>
<comment type="catalytic activity">
    <reaction evidence="8">
        <text>L-seryl-[protein] + ATP = O-phospho-L-seryl-[protein] + ADP + H(+)</text>
        <dbReference type="Rhea" id="RHEA:17989"/>
        <dbReference type="Rhea" id="RHEA-COMP:9863"/>
        <dbReference type="Rhea" id="RHEA-COMP:11604"/>
        <dbReference type="ChEBI" id="CHEBI:15378"/>
        <dbReference type="ChEBI" id="CHEBI:29999"/>
        <dbReference type="ChEBI" id="CHEBI:30616"/>
        <dbReference type="ChEBI" id="CHEBI:83421"/>
        <dbReference type="ChEBI" id="CHEBI:456216"/>
        <dbReference type="EC" id="2.7.11.1"/>
    </reaction>
</comment>
<accession>A0A543FEE7</accession>
<feature type="transmembrane region" description="Helical" evidence="9">
    <location>
        <begin position="292"/>
        <end position="312"/>
    </location>
</feature>
<dbReference type="InterPro" id="IPR000719">
    <property type="entry name" value="Prot_kinase_dom"/>
</dbReference>
<evidence type="ECO:0000256" key="3">
    <source>
        <dbReference type="ARBA" id="ARBA00022679"/>
    </source>
</evidence>
<keyword evidence="6" id="KW-0067">ATP-binding</keyword>
<dbReference type="FunFam" id="1.10.510.10:FF:000021">
    <property type="entry name" value="Serine/threonine protein kinase"/>
    <property type="match status" value="1"/>
</dbReference>
<dbReference type="AlphaFoldDB" id="A0A543FEE7"/>
<dbReference type="GO" id="GO:0005524">
    <property type="term" value="F:ATP binding"/>
    <property type="evidence" value="ECO:0007669"/>
    <property type="project" value="UniProtKB-KW"/>
</dbReference>
<evidence type="ECO:0000256" key="2">
    <source>
        <dbReference type="ARBA" id="ARBA00022527"/>
    </source>
</evidence>
<keyword evidence="9" id="KW-1133">Transmembrane helix</keyword>
<organism evidence="11 12">
    <name type="scientific">Nocardia bhagyanarayanae</name>
    <dbReference type="NCBI Taxonomy" id="1215925"/>
    <lineage>
        <taxon>Bacteria</taxon>
        <taxon>Bacillati</taxon>
        <taxon>Actinomycetota</taxon>
        <taxon>Actinomycetes</taxon>
        <taxon>Mycobacteriales</taxon>
        <taxon>Nocardiaceae</taxon>
        <taxon>Nocardia</taxon>
    </lineage>
</organism>
<feature type="domain" description="Protein kinase" evidence="10">
    <location>
        <begin position="12"/>
        <end position="278"/>
    </location>
</feature>
<comment type="catalytic activity">
    <reaction evidence="7">
        <text>L-threonyl-[protein] + ATP = O-phospho-L-threonyl-[protein] + ADP + H(+)</text>
        <dbReference type="Rhea" id="RHEA:46608"/>
        <dbReference type="Rhea" id="RHEA-COMP:11060"/>
        <dbReference type="Rhea" id="RHEA-COMP:11605"/>
        <dbReference type="ChEBI" id="CHEBI:15378"/>
        <dbReference type="ChEBI" id="CHEBI:30013"/>
        <dbReference type="ChEBI" id="CHEBI:30616"/>
        <dbReference type="ChEBI" id="CHEBI:61977"/>
        <dbReference type="ChEBI" id="CHEBI:456216"/>
        <dbReference type="EC" id="2.7.11.1"/>
    </reaction>
</comment>
<evidence type="ECO:0000256" key="8">
    <source>
        <dbReference type="ARBA" id="ARBA00048679"/>
    </source>
</evidence>
<dbReference type="SUPFAM" id="SSF56112">
    <property type="entry name" value="Protein kinase-like (PK-like)"/>
    <property type="match status" value="1"/>
</dbReference>
<protein>
    <recommendedName>
        <fullName evidence="1">non-specific serine/threonine protein kinase</fullName>
        <ecNumber evidence="1">2.7.11.1</ecNumber>
    </recommendedName>
</protein>
<proteinExistence type="predicted"/>